<dbReference type="EMBL" id="CP003985">
    <property type="protein sequence ID" value="AGF76700.1"/>
    <property type="molecule type" value="Genomic_DNA"/>
</dbReference>
<evidence type="ECO:0000313" key="3">
    <source>
        <dbReference type="EMBL" id="AGF76700.1"/>
    </source>
</evidence>
<dbReference type="Proteomes" id="UP000011721">
    <property type="component" value="Chromosome"/>
</dbReference>
<proteinExistence type="predicted"/>
<dbReference type="PANTHER" id="PTHR34595">
    <property type="entry name" value="BLR5612 PROTEIN"/>
    <property type="match status" value="1"/>
</dbReference>
<organism evidence="3 4">
    <name type="scientific">Desulfocapsa sulfexigens (strain DSM 10523 / SB164P1)</name>
    <dbReference type="NCBI Taxonomy" id="1167006"/>
    <lineage>
        <taxon>Bacteria</taxon>
        <taxon>Pseudomonadati</taxon>
        <taxon>Thermodesulfobacteriota</taxon>
        <taxon>Desulfobulbia</taxon>
        <taxon>Desulfobulbales</taxon>
        <taxon>Desulfocapsaceae</taxon>
        <taxon>Desulfocapsa</taxon>
    </lineage>
</organism>
<dbReference type="KEGG" id="dsf:UWK_00113"/>
<evidence type="ECO:0000259" key="1">
    <source>
        <dbReference type="Pfam" id="PF04168"/>
    </source>
</evidence>
<evidence type="ECO:0000259" key="2">
    <source>
        <dbReference type="Pfam" id="PF14403"/>
    </source>
</evidence>
<feature type="domain" description="Circularly permuted ATP-grasp type 2" evidence="2">
    <location>
        <begin position="99"/>
        <end position="461"/>
    </location>
</feature>
<dbReference type="eggNOG" id="COG2307">
    <property type="taxonomic scope" value="Bacteria"/>
</dbReference>
<dbReference type="InterPro" id="IPR025841">
    <property type="entry name" value="CP_ATPgrasp_2"/>
</dbReference>
<gene>
    <name evidence="3" type="ordered locus">UWK_00113</name>
</gene>
<feature type="domain" description="DUF403" evidence="1">
    <location>
        <begin position="512"/>
        <end position="824"/>
    </location>
</feature>
<dbReference type="InterPro" id="IPR051680">
    <property type="entry name" value="ATP-dep_Glu-Cys_Ligase-2"/>
</dbReference>
<sequence length="842" mass="94224">MSTADLNNPACPWPAASVSLFDAVTLPPQAYCEAFSSPASAREHWRPLLSALDARGKQELSQLQDRVKRKCHEHGATFNPFDDPTEQETPWALDIIPLPFAAEEWANLETGLIQRARLLDQILADTYGAQNLLKNGQMPAELVFANPHFLHQCHGIRPAAGKFLTYYAADLYRGVDGCFRVLRDYGANPIGLGYALENRIVSSHFLSDTYHNNQIHRLAPFFQTFHRNLIQRAALHREDHGIVLLSPGPDSLIYFEHALLSRYLGYPLVEGQDLTMRNGKLFLKKLDGLEEVEAIFRHTGDNNSDPFALRRKSADGVAGLIQVSRENNVDIVNPIGSGFIDTPVLPVFLPNFCRELLKEELLLKSHPAWWCGTPDGRNHVMANMNTLNVTSAMTRSTTATRPSDLMNNIAASPHAFMAQEQVYPSMVPVWDNGRVNSHYSLLRVFACATDQGFAFMPGGLAITAANVKTLTSDRPERQQSKDVWVLSDKPVEPVSLMSSLQQVSEFSRSSNLPSRVADHLLWLGRYLERAEGLTRLLLSVFRRLSGEFSPQDIPELPFLLNLLREKDIIPKAPTDSSGIPLYRELLAQLNGAMYQSDKNQSVATVLKQVQKAARHVRDRLSPDSWRVINRLETFPLNSGSDPLEVLDDTLFNLSAFSGLAMESMTRGLGWRFMDIGRRLERAMNQASLVRIGLPQVCRASGTALEAMLEVSDSIMTYRARYQMAFQLAPVLDLLLMDETNPKSLAFQFSQLAAHVEHLPRQSERSFSSPEERIVLEILTTVRLLDLTGMLCTTKESKKSSLAASLESMETLLKEFAQQVSAHYLSRVPTTPHFSIIPGNRKP</sequence>
<dbReference type="Gene3D" id="3.40.50.11290">
    <property type="match status" value="1"/>
</dbReference>
<dbReference type="HOGENOM" id="CLU_013951_0_0_7"/>
<dbReference type="InterPro" id="IPR007296">
    <property type="entry name" value="DUF403"/>
</dbReference>
<dbReference type="PANTHER" id="PTHR34595:SF2">
    <property type="entry name" value="BLR2978 PROTEIN"/>
    <property type="match status" value="1"/>
</dbReference>
<dbReference type="SUPFAM" id="SSF56059">
    <property type="entry name" value="Glutathione synthetase ATP-binding domain-like"/>
    <property type="match status" value="1"/>
</dbReference>
<evidence type="ECO:0000313" key="4">
    <source>
        <dbReference type="Proteomes" id="UP000011721"/>
    </source>
</evidence>
<dbReference type="Pfam" id="PF14403">
    <property type="entry name" value="CP_ATPgrasp_2"/>
    <property type="match status" value="1"/>
</dbReference>
<keyword evidence="4" id="KW-1185">Reference proteome</keyword>
<protein>
    <submittedName>
        <fullName evidence="3">Uncharacterized protein</fullName>
    </submittedName>
</protein>
<accession>M1PA70</accession>
<name>M1PA70_DESSD</name>
<reference evidence="4" key="1">
    <citation type="journal article" date="2013" name="Stand. Genomic Sci.">
        <title>Complete genome sequence of Desulfocapsa sulfexigens, a marine deltaproteobacterium specialized in disproportionating inorganic sulfur compounds.</title>
        <authorList>
            <person name="Finster K.W."/>
            <person name="Kjeldsen K.U."/>
            <person name="Kube M."/>
            <person name="Reinhardt R."/>
            <person name="Mussmann M."/>
            <person name="Amann R."/>
            <person name="Schreiber L."/>
        </authorList>
    </citation>
    <scope>NUCLEOTIDE SEQUENCE [LARGE SCALE GENOMIC DNA]</scope>
    <source>
        <strain evidence="4">DSM 10523 / SB164P1</strain>
    </source>
</reference>
<dbReference type="AlphaFoldDB" id="M1PA70"/>
<dbReference type="eggNOG" id="COG2308">
    <property type="taxonomic scope" value="Bacteria"/>
</dbReference>
<dbReference type="OrthoDB" id="9804079at2"/>
<dbReference type="STRING" id="1167006.UWK_00113"/>
<dbReference type="RefSeq" id="WP_015402399.1">
    <property type="nucleotide sequence ID" value="NC_020304.1"/>
</dbReference>
<dbReference type="Pfam" id="PF04168">
    <property type="entry name" value="Alpha-E"/>
    <property type="match status" value="1"/>
</dbReference>